<proteinExistence type="predicted"/>
<protein>
    <submittedName>
        <fullName evidence="1">Uncharacterized protein</fullName>
    </submittedName>
</protein>
<dbReference type="Proteomes" id="UP000886858">
    <property type="component" value="Unassembled WGS sequence"/>
</dbReference>
<evidence type="ECO:0000313" key="2">
    <source>
        <dbReference type="Proteomes" id="UP000886858"/>
    </source>
</evidence>
<dbReference type="EMBL" id="DWYY01000026">
    <property type="protein sequence ID" value="HJA91892.1"/>
    <property type="molecule type" value="Genomic_DNA"/>
</dbReference>
<comment type="caution">
    <text evidence="1">The sequence shown here is derived from an EMBL/GenBank/DDBJ whole genome shotgun (WGS) entry which is preliminary data.</text>
</comment>
<name>A0A9D2I444_9FIRM</name>
<organism evidence="1 2">
    <name type="scientific">Candidatus Eisenbergiella merdipullorum</name>
    <dbReference type="NCBI Taxonomy" id="2838553"/>
    <lineage>
        <taxon>Bacteria</taxon>
        <taxon>Bacillati</taxon>
        <taxon>Bacillota</taxon>
        <taxon>Clostridia</taxon>
        <taxon>Lachnospirales</taxon>
        <taxon>Lachnospiraceae</taxon>
        <taxon>Eisenbergiella</taxon>
    </lineage>
</organism>
<reference evidence="1" key="1">
    <citation type="journal article" date="2021" name="PeerJ">
        <title>Extensive microbial diversity within the chicken gut microbiome revealed by metagenomics and culture.</title>
        <authorList>
            <person name="Gilroy R."/>
            <person name="Ravi A."/>
            <person name="Getino M."/>
            <person name="Pursley I."/>
            <person name="Horton D.L."/>
            <person name="Alikhan N.F."/>
            <person name="Baker D."/>
            <person name="Gharbi K."/>
            <person name="Hall N."/>
            <person name="Watson M."/>
            <person name="Adriaenssens E.M."/>
            <person name="Foster-Nyarko E."/>
            <person name="Jarju S."/>
            <person name="Secka A."/>
            <person name="Antonio M."/>
            <person name="Oren A."/>
            <person name="Chaudhuri R.R."/>
            <person name="La Ragione R."/>
            <person name="Hildebrand F."/>
            <person name="Pallen M.J."/>
        </authorList>
    </citation>
    <scope>NUCLEOTIDE SEQUENCE</scope>
    <source>
        <strain evidence="1">CHK179-7159</strain>
    </source>
</reference>
<reference evidence="1" key="2">
    <citation type="submission" date="2021-04" db="EMBL/GenBank/DDBJ databases">
        <authorList>
            <person name="Gilroy R."/>
        </authorList>
    </citation>
    <scope>NUCLEOTIDE SEQUENCE</scope>
    <source>
        <strain evidence="1">CHK179-7159</strain>
    </source>
</reference>
<accession>A0A9D2I444</accession>
<gene>
    <name evidence="1" type="ORF">H9717_02035</name>
</gene>
<dbReference type="AlphaFoldDB" id="A0A9D2I444"/>
<sequence length="138" mass="15233">MNKIIFSDESDLEVSNVIKTGNTIKIEIDSGDVNSIIQKFNNSPDKTSVMRYYAGIDLLRGYSGYTEMASLQYVPHVTTSVDYETTDDTTESGFAETYADKITVTMQKPAVPISSVGTDEIAEIKEDIQKINDALEGM</sequence>
<evidence type="ECO:0000313" key="1">
    <source>
        <dbReference type="EMBL" id="HJA91892.1"/>
    </source>
</evidence>